<dbReference type="Proteomes" id="UP000747399">
    <property type="component" value="Unassembled WGS sequence"/>
</dbReference>
<dbReference type="EMBL" id="BNCO01000026">
    <property type="protein sequence ID" value="GIL56897.1"/>
    <property type="molecule type" value="Genomic_DNA"/>
</dbReference>
<accession>A0A8J4F2F6</accession>
<proteinExistence type="predicted"/>
<evidence type="ECO:0000313" key="2">
    <source>
        <dbReference type="EMBL" id="GIL56897.1"/>
    </source>
</evidence>
<feature type="region of interest" description="Disordered" evidence="1">
    <location>
        <begin position="1"/>
        <end position="59"/>
    </location>
</feature>
<gene>
    <name evidence="2" type="ORF">Vafri_12188</name>
</gene>
<sequence length="112" mass="11811">MASASGQETRRSLLPKLLSLPPAPPLPERALPSPPLAPTAPPLATLQVQPEPKEGRTPAYLPRLRHLLLALPSRLCQEAAHSMHPARPPSPPPGHYGSAAMSGQPSRPGPQP</sequence>
<evidence type="ECO:0000313" key="3">
    <source>
        <dbReference type="Proteomes" id="UP000747399"/>
    </source>
</evidence>
<evidence type="ECO:0000256" key="1">
    <source>
        <dbReference type="SAM" id="MobiDB-lite"/>
    </source>
</evidence>
<feature type="compositionally biased region" description="Pro residues" evidence="1">
    <location>
        <begin position="21"/>
        <end position="41"/>
    </location>
</feature>
<feature type="region of interest" description="Disordered" evidence="1">
    <location>
        <begin position="78"/>
        <end position="112"/>
    </location>
</feature>
<protein>
    <submittedName>
        <fullName evidence="2">Uncharacterized protein</fullName>
    </submittedName>
</protein>
<organism evidence="2 3">
    <name type="scientific">Volvox africanus</name>
    <dbReference type="NCBI Taxonomy" id="51714"/>
    <lineage>
        <taxon>Eukaryota</taxon>
        <taxon>Viridiplantae</taxon>
        <taxon>Chlorophyta</taxon>
        <taxon>core chlorophytes</taxon>
        <taxon>Chlorophyceae</taxon>
        <taxon>CS clade</taxon>
        <taxon>Chlamydomonadales</taxon>
        <taxon>Volvocaceae</taxon>
        <taxon>Volvox</taxon>
    </lineage>
</organism>
<name>A0A8J4F2F6_9CHLO</name>
<comment type="caution">
    <text evidence="2">The sequence shown here is derived from an EMBL/GenBank/DDBJ whole genome shotgun (WGS) entry which is preliminary data.</text>
</comment>
<dbReference type="AlphaFoldDB" id="A0A8J4F2F6"/>
<keyword evidence="3" id="KW-1185">Reference proteome</keyword>
<reference evidence="2" key="1">
    <citation type="journal article" date="2021" name="Proc. Natl. Acad. Sci. U.S.A.">
        <title>Three genomes in the algal genus Volvox reveal the fate of a haploid sex-determining region after a transition to homothallism.</title>
        <authorList>
            <person name="Yamamoto K."/>
            <person name="Hamaji T."/>
            <person name="Kawai-Toyooka H."/>
            <person name="Matsuzaki R."/>
            <person name="Takahashi F."/>
            <person name="Nishimura Y."/>
            <person name="Kawachi M."/>
            <person name="Noguchi H."/>
            <person name="Minakuchi Y."/>
            <person name="Umen J.G."/>
            <person name="Toyoda A."/>
            <person name="Nozaki H."/>
        </authorList>
    </citation>
    <scope>NUCLEOTIDE SEQUENCE</scope>
    <source>
        <strain evidence="2">NIES-3780</strain>
    </source>
</reference>